<protein>
    <submittedName>
        <fullName evidence="6">Sulfate starvation-induced protein 1</fullName>
    </submittedName>
</protein>
<keyword evidence="7" id="KW-1185">Reference proteome</keyword>
<name>A0A0M6XW49_9RHOB</name>
<evidence type="ECO:0000256" key="3">
    <source>
        <dbReference type="ARBA" id="ARBA00022729"/>
    </source>
</evidence>
<evidence type="ECO:0000313" key="6">
    <source>
        <dbReference type="EMBL" id="CTQ34164.1"/>
    </source>
</evidence>
<dbReference type="Proteomes" id="UP000048908">
    <property type="component" value="Unassembled WGS sequence"/>
</dbReference>
<dbReference type="GO" id="GO:0042597">
    <property type="term" value="C:periplasmic space"/>
    <property type="evidence" value="ECO:0007669"/>
    <property type="project" value="UniProtKB-SubCell"/>
</dbReference>
<dbReference type="InterPro" id="IPR015168">
    <property type="entry name" value="SsuA/THI5"/>
</dbReference>
<dbReference type="Gene3D" id="3.40.190.10">
    <property type="entry name" value="Periplasmic binding protein-like II"/>
    <property type="match status" value="2"/>
</dbReference>
<dbReference type="EMBL" id="CXPG01000021">
    <property type="protein sequence ID" value="CTQ34164.1"/>
    <property type="molecule type" value="Genomic_DNA"/>
</dbReference>
<evidence type="ECO:0000313" key="7">
    <source>
        <dbReference type="Proteomes" id="UP000048908"/>
    </source>
</evidence>
<feature type="chain" id="PRO_5005807122" evidence="4">
    <location>
        <begin position="26"/>
        <end position="270"/>
    </location>
</feature>
<evidence type="ECO:0000256" key="4">
    <source>
        <dbReference type="SAM" id="SignalP"/>
    </source>
</evidence>
<keyword evidence="3 4" id="KW-0732">Signal</keyword>
<comment type="similarity">
    <text evidence="2">Belongs to the bacterial solute-binding protein SsuA/TauA family.</text>
</comment>
<gene>
    <name evidence="6" type="primary">tauA</name>
    <name evidence="6" type="ORF">JAN5088_02957</name>
</gene>
<sequence length="270" mass="27933">MSLTSKLMGAAAAVALLTGAQGALAKSREITVAYFKDWPLPFPVAKNAGPSEDELGVDVNRVAFDTGTAMSAGMASGDVQISVSQDVPPFGVATSAGQDIKKLDVAVSYSDNDNCVVASKLEIDEETAKDLDGNKVSVPIVTAAHYGFFAQMAHFGVEVSVMEVVGMTPPDGASAFVRGALDMVRGYGGSLGRMKEHGNVLLIGDETDDLGVLVFDGTSAPASFVAERPDLLAEFLSVPTDATARWNSGPEAQAEMLPIMATESGPASAD</sequence>
<feature type="signal peptide" evidence="4">
    <location>
        <begin position="1"/>
        <end position="25"/>
    </location>
</feature>
<dbReference type="STRING" id="282197.SAMN04488517_103180"/>
<comment type="subcellular location">
    <subcellularLocation>
        <location evidence="1">Periplasm</location>
    </subcellularLocation>
</comment>
<dbReference type="AlphaFoldDB" id="A0A0M6XW49"/>
<organism evidence="6 7">
    <name type="scientific">Jannaschia rubra</name>
    <dbReference type="NCBI Taxonomy" id="282197"/>
    <lineage>
        <taxon>Bacteria</taxon>
        <taxon>Pseudomonadati</taxon>
        <taxon>Pseudomonadota</taxon>
        <taxon>Alphaproteobacteria</taxon>
        <taxon>Rhodobacterales</taxon>
        <taxon>Roseobacteraceae</taxon>
        <taxon>Jannaschia</taxon>
    </lineage>
</organism>
<feature type="domain" description="SsuA/THI5-like" evidence="5">
    <location>
        <begin position="55"/>
        <end position="246"/>
    </location>
</feature>
<dbReference type="SUPFAM" id="SSF53850">
    <property type="entry name" value="Periplasmic binding protein-like II"/>
    <property type="match status" value="1"/>
</dbReference>
<evidence type="ECO:0000259" key="5">
    <source>
        <dbReference type="Pfam" id="PF09084"/>
    </source>
</evidence>
<reference evidence="6 7" key="1">
    <citation type="submission" date="2015-07" db="EMBL/GenBank/DDBJ databases">
        <authorList>
            <person name="Noorani M."/>
        </authorList>
    </citation>
    <scope>NUCLEOTIDE SEQUENCE [LARGE SCALE GENOMIC DNA]</scope>
    <source>
        <strain evidence="6 7">CECT 5088</strain>
    </source>
</reference>
<dbReference type="PANTHER" id="PTHR30024:SF47">
    <property type="entry name" value="TAURINE-BINDING PERIPLASMIC PROTEIN"/>
    <property type="match status" value="1"/>
</dbReference>
<dbReference type="OrthoDB" id="6788250at2"/>
<dbReference type="Pfam" id="PF09084">
    <property type="entry name" value="NMT1"/>
    <property type="match status" value="1"/>
</dbReference>
<dbReference type="PANTHER" id="PTHR30024">
    <property type="entry name" value="ALIPHATIC SULFONATES-BINDING PROTEIN-RELATED"/>
    <property type="match status" value="1"/>
</dbReference>
<evidence type="ECO:0000256" key="2">
    <source>
        <dbReference type="ARBA" id="ARBA00010742"/>
    </source>
</evidence>
<evidence type="ECO:0000256" key="1">
    <source>
        <dbReference type="ARBA" id="ARBA00004418"/>
    </source>
</evidence>
<proteinExistence type="inferred from homology"/>
<accession>A0A0M6XW49</accession>
<dbReference type="RefSeq" id="WP_055683547.1">
    <property type="nucleotide sequence ID" value="NZ_CXPG01000021.1"/>
</dbReference>